<evidence type="ECO:0000256" key="8">
    <source>
        <dbReference type="SAM" id="SignalP"/>
    </source>
</evidence>
<feature type="chain" id="PRO_5040351281" evidence="8">
    <location>
        <begin position="21"/>
        <end position="249"/>
    </location>
</feature>
<evidence type="ECO:0000256" key="2">
    <source>
        <dbReference type="ARBA" id="ARBA00022692"/>
    </source>
</evidence>
<evidence type="ECO:0000256" key="6">
    <source>
        <dbReference type="SAM" id="MobiDB-lite"/>
    </source>
</evidence>
<feature type="transmembrane region" description="Helical" evidence="7">
    <location>
        <begin position="62"/>
        <end position="82"/>
    </location>
</feature>
<sequence>MSCVATVKLIGASSLGLLSASLSYQAFKDIPNLISELNSNVNCLSQSNIIDRALSLIRTTQFGSLTLGALASGFFSLAFIVSPPKGKHPYLIYASLGAPIALLSAYYKSYEYQSRLVEKAKRSRAKRAATSVPEGEATVSAESVEPAAAEAVVSDDESLGKSYIHVSDDDEGSTESTPTSSNVETPVSINIDQLQQALSIEEEVDNALNKKEFTNELEHIQFGYYIGSGITGVTFVIATIGLIGDYYLL</sequence>
<gene>
    <name evidence="9" type="ORF">CLIB1423_09S00188</name>
</gene>
<keyword evidence="2 7" id="KW-0812">Transmembrane</keyword>
<keyword evidence="8" id="KW-0732">Signal</keyword>
<feature type="transmembrane region" description="Helical" evidence="7">
    <location>
        <begin position="88"/>
        <end position="107"/>
    </location>
</feature>
<evidence type="ECO:0000313" key="9">
    <source>
        <dbReference type="EMBL" id="CAH2352982.1"/>
    </source>
</evidence>
<evidence type="ECO:0000256" key="4">
    <source>
        <dbReference type="ARBA" id="ARBA00023136"/>
    </source>
</evidence>
<feature type="transmembrane region" description="Helical" evidence="7">
    <location>
        <begin position="222"/>
        <end position="243"/>
    </location>
</feature>
<dbReference type="Proteomes" id="UP000837801">
    <property type="component" value="Unassembled WGS sequence"/>
</dbReference>
<evidence type="ECO:0000256" key="5">
    <source>
        <dbReference type="ARBA" id="ARBA00038013"/>
    </source>
</evidence>
<dbReference type="GO" id="GO:0005741">
    <property type="term" value="C:mitochondrial outer membrane"/>
    <property type="evidence" value="ECO:0007669"/>
    <property type="project" value="TreeGrafter"/>
</dbReference>
<feature type="signal peptide" evidence="8">
    <location>
        <begin position="1"/>
        <end position="20"/>
    </location>
</feature>
<dbReference type="OrthoDB" id="5336366at2759"/>
<evidence type="ECO:0000313" key="10">
    <source>
        <dbReference type="Proteomes" id="UP000837801"/>
    </source>
</evidence>
<proteinExistence type="inferred from homology"/>
<evidence type="ECO:0000256" key="3">
    <source>
        <dbReference type="ARBA" id="ARBA00022989"/>
    </source>
</evidence>
<dbReference type="AlphaFoldDB" id="A0A9P0QQQ0"/>
<dbReference type="PANTHER" id="PTHR37278:SF1">
    <property type="entry name" value="AUTOPHAGY-RELATED PROTEIN 33-RELATED"/>
    <property type="match status" value="1"/>
</dbReference>
<keyword evidence="10" id="KW-1185">Reference proteome</keyword>
<organism evidence="9 10">
    <name type="scientific">[Candida] railenensis</name>
    <dbReference type="NCBI Taxonomy" id="45579"/>
    <lineage>
        <taxon>Eukaryota</taxon>
        <taxon>Fungi</taxon>
        <taxon>Dikarya</taxon>
        <taxon>Ascomycota</taxon>
        <taxon>Saccharomycotina</taxon>
        <taxon>Pichiomycetes</taxon>
        <taxon>Debaryomycetaceae</taxon>
        <taxon>Kurtzmaniella</taxon>
    </lineage>
</organism>
<dbReference type="GO" id="GO:0016236">
    <property type="term" value="P:macroautophagy"/>
    <property type="evidence" value="ECO:0007669"/>
    <property type="project" value="TreeGrafter"/>
</dbReference>
<comment type="similarity">
    <text evidence="5">Belongs to the ATG33 family.</text>
</comment>
<evidence type="ECO:0000256" key="1">
    <source>
        <dbReference type="ARBA" id="ARBA00004141"/>
    </source>
</evidence>
<name>A0A9P0QQQ0_9ASCO</name>
<dbReference type="PANTHER" id="PTHR37278">
    <property type="entry name" value="AUTOPHAGY-RELATED PROTEIN 33-RELATED"/>
    <property type="match status" value="1"/>
</dbReference>
<dbReference type="GO" id="GO:0000422">
    <property type="term" value="P:autophagy of mitochondrion"/>
    <property type="evidence" value="ECO:0007669"/>
    <property type="project" value="TreeGrafter"/>
</dbReference>
<accession>A0A9P0QQQ0</accession>
<dbReference type="InterPro" id="IPR051668">
    <property type="entry name" value="ATG33"/>
</dbReference>
<evidence type="ECO:0000256" key="7">
    <source>
        <dbReference type="SAM" id="Phobius"/>
    </source>
</evidence>
<comment type="subcellular location">
    <subcellularLocation>
        <location evidence="1">Membrane</location>
        <topology evidence="1">Multi-pass membrane protein</topology>
    </subcellularLocation>
</comment>
<dbReference type="EMBL" id="CAKXYY010000009">
    <property type="protein sequence ID" value="CAH2352982.1"/>
    <property type="molecule type" value="Genomic_DNA"/>
</dbReference>
<feature type="region of interest" description="Disordered" evidence="6">
    <location>
        <begin position="164"/>
        <end position="185"/>
    </location>
</feature>
<reference evidence="9" key="1">
    <citation type="submission" date="2022-03" db="EMBL/GenBank/DDBJ databases">
        <authorList>
            <person name="Legras J.-L."/>
            <person name="Devillers H."/>
            <person name="Grondin C."/>
        </authorList>
    </citation>
    <scope>NUCLEOTIDE SEQUENCE</scope>
    <source>
        <strain evidence="9">CLIB 1423</strain>
    </source>
</reference>
<keyword evidence="4 7" id="KW-0472">Membrane</keyword>
<feature type="compositionally biased region" description="Polar residues" evidence="6">
    <location>
        <begin position="174"/>
        <end position="185"/>
    </location>
</feature>
<protein>
    <submittedName>
        <fullName evidence="9">Autophagy-related protein 33</fullName>
    </submittedName>
</protein>
<keyword evidence="3 7" id="KW-1133">Transmembrane helix</keyword>
<comment type="caution">
    <text evidence="9">The sequence shown here is derived from an EMBL/GenBank/DDBJ whole genome shotgun (WGS) entry which is preliminary data.</text>
</comment>